<evidence type="ECO:0000256" key="2">
    <source>
        <dbReference type="SAM" id="MobiDB-lite"/>
    </source>
</evidence>
<evidence type="ECO:0000313" key="3">
    <source>
        <dbReference type="EMBL" id="EED86876.1"/>
    </source>
</evidence>
<feature type="compositionally biased region" description="Polar residues" evidence="2">
    <location>
        <begin position="155"/>
        <end position="174"/>
    </location>
</feature>
<sequence length="680" mass="76077">MARDNFSALFGSHPDPESSKSKVDANVSSQSLVTASNGDGISLAPAVEASGSLSIHDTNSSSEVENTNDDSSTSLTIDAMHQALSSGSENVNWCSFESASAVAPTRTSSTSVAINGSISEPESSSSYSTQDFVMVDLDEQQPPSSSVVRVSSTSDDAPNENSQSNYPSHLQSASPNTTTNQPTANAATRPGAESIQYLKKFGSRALITPLRNLQLAEKLHALSDDLEQYPDRLRRELEAREMERQQREVEQRRELEARDSMERLRRERELEEQLQQQSALLARELQEEEDAEECQRIKVEADMACQRVGERYDALVKFVERDPRGRYEDFIEYLLMGGGRSVDANGNGVEDYNALLFENFYDQDSEYRKLWNDNLTMGLSGDTTTLEGRVFVPAVDSAANTQQERERASSSADYADPWQAHYEIGLSDGSNSTRERTNSFGQRVVHSMRERTFSGDRMKKQIAQVDRQRIGSAAVNLFSNVSSFALKPLRELQLAEKLNAINLDMEDAETQKEIDKYNRLQMEKQDLEEMMELKREAEERTLTLTKDHLMGFIKEHPHGTYHEWIEDLHPENAHDGTLLEGLGKTIDHRFFVEESDHRRIWNEHLTTFVEVDSGETGRNFVPPRARQMNDNGELVSAADLLSGSATSAFDGLVSTEQASGEKPTITNEKEDHGLDLIDFG</sequence>
<feature type="compositionally biased region" description="Basic and acidic residues" evidence="2">
    <location>
        <begin position="14"/>
        <end position="23"/>
    </location>
</feature>
<feature type="region of interest" description="Disordered" evidence="2">
    <location>
        <begin position="1"/>
        <end position="27"/>
    </location>
</feature>
<evidence type="ECO:0000313" key="4">
    <source>
        <dbReference type="Proteomes" id="UP000001449"/>
    </source>
</evidence>
<evidence type="ECO:0000256" key="1">
    <source>
        <dbReference type="SAM" id="Coils"/>
    </source>
</evidence>
<feature type="region of interest" description="Disordered" evidence="2">
    <location>
        <begin position="52"/>
        <end position="73"/>
    </location>
</feature>
<dbReference type="InParanoid" id="B8LCD2"/>
<dbReference type="HOGENOM" id="CLU_404677_0_0_1"/>
<feature type="compositionally biased region" description="Low complexity" evidence="2">
    <location>
        <begin position="175"/>
        <end position="188"/>
    </location>
</feature>
<feature type="region of interest" description="Disordered" evidence="2">
    <location>
        <begin position="139"/>
        <end position="188"/>
    </location>
</feature>
<feature type="compositionally biased region" description="Low complexity" evidence="2">
    <location>
        <begin position="144"/>
        <end position="154"/>
    </location>
</feature>
<dbReference type="AlphaFoldDB" id="B8LCD2"/>
<keyword evidence="4" id="KW-1185">Reference proteome</keyword>
<keyword evidence="1" id="KW-0175">Coiled coil</keyword>
<dbReference type="PaxDb" id="35128-Thaps10340"/>
<accession>B8LCD2</accession>
<protein>
    <submittedName>
        <fullName evidence="3">Uncharacterized protein</fullName>
    </submittedName>
</protein>
<dbReference type="KEGG" id="tps:THAPSDRAFT_10340"/>
<reference evidence="3 4" key="1">
    <citation type="journal article" date="2004" name="Science">
        <title>The genome of the diatom Thalassiosira pseudonana: ecology, evolution, and metabolism.</title>
        <authorList>
            <person name="Armbrust E.V."/>
            <person name="Berges J.A."/>
            <person name="Bowler C."/>
            <person name="Green B.R."/>
            <person name="Martinez D."/>
            <person name="Putnam N.H."/>
            <person name="Zhou S."/>
            <person name="Allen A.E."/>
            <person name="Apt K.E."/>
            <person name="Bechner M."/>
            <person name="Brzezinski M.A."/>
            <person name="Chaal B.K."/>
            <person name="Chiovitti A."/>
            <person name="Davis A.K."/>
            <person name="Demarest M.S."/>
            <person name="Detter J.C."/>
            <person name="Glavina T."/>
            <person name="Goodstein D."/>
            <person name="Hadi M.Z."/>
            <person name="Hellsten U."/>
            <person name="Hildebrand M."/>
            <person name="Jenkins B.D."/>
            <person name="Jurka J."/>
            <person name="Kapitonov V.V."/>
            <person name="Kroger N."/>
            <person name="Lau W.W."/>
            <person name="Lane T.W."/>
            <person name="Larimer F.W."/>
            <person name="Lippmeier J.C."/>
            <person name="Lucas S."/>
            <person name="Medina M."/>
            <person name="Montsant A."/>
            <person name="Obornik M."/>
            <person name="Parker M.S."/>
            <person name="Palenik B."/>
            <person name="Pazour G.J."/>
            <person name="Richardson P.M."/>
            <person name="Rynearson T.A."/>
            <person name="Saito M.A."/>
            <person name="Schwartz D.C."/>
            <person name="Thamatrakoln K."/>
            <person name="Valentin K."/>
            <person name="Vardi A."/>
            <person name="Wilkerson F.P."/>
            <person name="Rokhsar D.S."/>
        </authorList>
    </citation>
    <scope>NUCLEOTIDE SEQUENCE [LARGE SCALE GENOMIC DNA]</scope>
    <source>
        <strain evidence="3 4">CCMP1335</strain>
    </source>
</reference>
<dbReference type="EMBL" id="DS999417">
    <property type="protein sequence ID" value="EED86876.1"/>
    <property type="molecule type" value="Genomic_DNA"/>
</dbReference>
<dbReference type="Proteomes" id="UP000001449">
    <property type="component" value="Chromosome 16"/>
</dbReference>
<dbReference type="GeneID" id="7449967"/>
<gene>
    <name evidence="3" type="ORF">THAPSDRAFT_10340</name>
</gene>
<dbReference type="RefSeq" id="XP_002296675.1">
    <property type="nucleotide sequence ID" value="XM_002296639.1"/>
</dbReference>
<dbReference type="eggNOG" id="ENOG502RWW2">
    <property type="taxonomic scope" value="Eukaryota"/>
</dbReference>
<proteinExistence type="predicted"/>
<organism evidence="3 4">
    <name type="scientific">Thalassiosira pseudonana</name>
    <name type="common">Marine diatom</name>
    <name type="synonym">Cyclotella nana</name>
    <dbReference type="NCBI Taxonomy" id="35128"/>
    <lineage>
        <taxon>Eukaryota</taxon>
        <taxon>Sar</taxon>
        <taxon>Stramenopiles</taxon>
        <taxon>Ochrophyta</taxon>
        <taxon>Bacillariophyta</taxon>
        <taxon>Coscinodiscophyceae</taxon>
        <taxon>Thalassiosirophycidae</taxon>
        <taxon>Thalassiosirales</taxon>
        <taxon>Thalassiosiraceae</taxon>
        <taxon>Thalassiosira</taxon>
    </lineage>
</organism>
<reference evidence="3 4" key="2">
    <citation type="journal article" date="2008" name="Nature">
        <title>The Phaeodactylum genome reveals the evolutionary history of diatom genomes.</title>
        <authorList>
            <person name="Bowler C."/>
            <person name="Allen A.E."/>
            <person name="Badger J.H."/>
            <person name="Grimwood J."/>
            <person name="Jabbari K."/>
            <person name="Kuo A."/>
            <person name="Maheswari U."/>
            <person name="Martens C."/>
            <person name="Maumus F."/>
            <person name="Otillar R.P."/>
            <person name="Rayko E."/>
            <person name="Salamov A."/>
            <person name="Vandepoele K."/>
            <person name="Beszteri B."/>
            <person name="Gruber A."/>
            <person name="Heijde M."/>
            <person name="Katinka M."/>
            <person name="Mock T."/>
            <person name="Valentin K."/>
            <person name="Verret F."/>
            <person name="Berges J.A."/>
            <person name="Brownlee C."/>
            <person name="Cadoret J.P."/>
            <person name="Chiovitti A."/>
            <person name="Choi C.J."/>
            <person name="Coesel S."/>
            <person name="De Martino A."/>
            <person name="Detter J.C."/>
            <person name="Durkin C."/>
            <person name="Falciatore A."/>
            <person name="Fournet J."/>
            <person name="Haruta M."/>
            <person name="Huysman M.J."/>
            <person name="Jenkins B.D."/>
            <person name="Jiroutova K."/>
            <person name="Jorgensen R.E."/>
            <person name="Joubert Y."/>
            <person name="Kaplan A."/>
            <person name="Kroger N."/>
            <person name="Kroth P.G."/>
            <person name="La Roche J."/>
            <person name="Lindquist E."/>
            <person name="Lommer M."/>
            <person name="Martin-Jezequel V."/>
            <person name="Lopez P.J."/>
            <person name="Lucas S."/>
            <person name="Mangogna M."/>
            <person name="McGinnis K."/>
            <person name="Medlin L.K."/>
            <person name="Montsant A."/>
            <person name="Oudot-Le Secq M.P."/>
            <person name="Napoli C."/>
            <person name="Obornik M."/>
            <person name="Parker M.S."/>
            <person name="Petit J.L."/>
            <person name="Porcel B.M."/>
            <person name="Poulsen N."/>
            <person name="Robison M."/>
            <person name="Rychlewski L."/>
            <person name="Rynearson T.A."/>
            <person name="Schmutz J."/>
            <person name="Shapiro H."/>
            <person name="Siaut M."/>
            <person name="Stanley M."/>
            <person name="Sussman M.R."/>
            <person name="Taylor A.R."/>
            <person name="Vardi A."/>
            <person name="von Dassow P."/>
            <person name="Vyverman W."/>
            <person name="Willis A."/>
            <person name="Wyrwicz L.S."/>
            <person name="Rokhsar D.S."/>
            <person name="Weissenbach J."/>
            <person name="Armbrust E.V."/>
            <person name="Green B.R."/>
            <person name="Van de Peer Y."/>
            <person name="Grigoriev I.V."/>
        </authorList>
    </citation>
    <scope>NUCLEOTIDE SEQUENCE [LARGE SCALE GENOMIC DNA]</scope>
    <source>
        <strain evidence="3 4">CCMP1335</strain>
    </source>
</reference>
<name>B8LCD2_THAPS</name>
<feature type="coiled-coil region" evidence="1">
    <location>
        <begin position="239"/>
        <end position="302"/>
    </location>
</feature>
<feature type="coiled-coil region" evidence="1">
    <location>
        <begin position="510"/>
        <end position="547"/>
    </location>
</feature>